<name>A0A8H7T0W7_9FUNG</name>
<dbReference type="GO" id="GO:0000978">
    <property type="term" value="F:RNA polymerase II cis-regulatory region sequence-specific DNA binding"/>
    <property type="evidence" value="ECO:0007669"/>
    <property type="project" value="TreeGrafter"/>
</dbReference>
<keyword evidence="7" id="KW-0472">Membrane</keyword>
<keyword evidence="4" id="KW-0862">Zinc</keyword>
<feature type="transmembrane region" description="Helical" evidence="7">
    <location>
        <begin position="63"/>
        <end position="83"/>
    </location>
</feature>
<dbReference type="Gene3D" id="3.30.50.10">
    <property type="entry name" value="Erythroid Transcription Factor GATA-1, subunit A"/>
    <property type="match status" value="1"/>
</dbReference>
<dbReference type="GO" id="GO:0000122">
    <property type="term" value="P:negative regulation of transcription by RNA polymerase II"/>
    <property type="evidence" value="ECO:0007669"/>
    <property type="project" value="TreeGrafter"/>
</dbReference>
<sequence length="579" mass="65442">MKPINDIKLSTDPILVCSSFLKYILEETRDLVCYVVQVHRLIPTLIISLSIIFWIVKNTEGPYQLVVIGIQQVVVWYSTWFLLGVASSVAVGTGFHTFVVFLGPYIAQVTLAAYRCGSVDLMIRNPQSFRLVECVVEDNNVNVILITVWNIFQKVKWESFAWGAGTAFGELPPYFIARAVAETEENIKEFALMSDDDKPTLKTKLLQSVFAMIQRLGFFGILLFASVPNPLFDLAGITCGHFKVPFSRFFGATFIGKACIKATIQSLLVILVFSHDTLSSLLDFIKSNAPESFDQYIQLIVRDQTKYFEVNNFADMHISSKEDRDPTSSMEEGTVMPYIPAPESFYMPSTSQHHSLQDYTYYSGQAYHGPGPEAYPNLMYPESAVDPPPSLMFFEHGNIPSPSSTLSSNSIQNMGFAGPLCFSKEYAQYSTPFYVSQDQKFATSAEKEDCAKEKKEHVIEVVTTTKKPKEVKHYHKRHSRDKNKKRCSNCFSNNSPSWRRSISPPSKGALLCNACGLYEKTAKKKRMLVINDDGTTKVVRKRDARDYSCSNCGTQNVARWRRMHNSILCEKCARRSQRT</sequence>
<dbReference type="AlphaFoldDB" id="A0A8H7T0W7"/>
<dbReference type="CDD" id="cd00202">
    <property type="entry name" value="ZnF_GATA"/>
    <property type="match status" value="1"/>
</dbReference>
<keyword evidence="10" id="KW-1185">Reference proteome</keyword>
<dbReference type="EMBL" id="JAEPRE010000001">
    <property type="protein sequence ID" value="KAG2237993.1"/>
    <property type="molecule type" value="Genomic_DNA"/>
</dbReference>
<reference evidence="9" key="1">
    <citation type="submission" date="2021-01" db="EMBL/GenBank/DDBJ databases">
        <title>Metabolic potential, ecology and presence of endohyphal bacteria is reflected in genomic diversity of Mucoromycotina.</title>
        <authorList>
            <person name="Muszewska A."/>
            <person name="Okrasinska A."/>
            <person name="Steczkiewicz K."/>
            <person name="Drgas O."/>
            <person name="Orlowska M."/>
            <person name="Perlinska-Lenart U."/>
            <person name="Aleksandrzak-Piekarczyk T."/>
            <person name="Szatraj K."/>
            <person name="Zielenkiewicz U."/>
            <person name="Pilsyk S."/>
            <person name="Malc E."/>
            <person name="Mieczkowski P."/>
            <person name="Kruszewska J.S."/>
            <person name="Biernat P."/>
            <person name="Pawlowska J."/>
        </authorList>
    </citation>
    <scope>NUCLEOTIDE SEQUENCE</scope>
    <source>
        <strain evidence="9">WA0000018081</strain>
    </source>
</reference>
<keyword evidence="2" id="KW-0479">Metal-binding</keyword>
<keyword evidence="5" id="KW-0539">Nucleus</keyword>
<accession>A0A8H7T0W7</accession>
<dbReference type="PANTHER" id="PTHR10071">
    <property type="entry name" value="TRANSCRIPTION FACTOR GATA FAMILY MEMBER"/>
    <property type="match status" value="1"/>
</dbReference>
<dbReference type="InterPro" id="IPR013088">
    <property type="entry name" value="Znf_NHR/GATA"/>
</dbReference>
<dbReference type="GO" id="GO:0008270">
    <property type="term" value="F:zinc ion binding"/>
    <property type="evidence" value="ECO:0007669"/>
    <property type="project" value="UniProtKB-KW"/>
</dbReference>
<evidence type="ECO:0000259" key="8">
    <source>
        <dbReference type="PROSITE" id="PS50114"/>
    </source>
</evidence>
<evidence type="ECO:0000256" key="7">
    <source>
        <dbReference type="SAM" id="Phobius"/>
    </source>
</evidence>
<organism evidence="9 10">
    <name type="scientific">Thamnidium elegans</name>
    <dbReference type="NCBI Taxonomy" id="101142"/>
    <lineage>
        <taxon>Eukaryota</taxon>
        <taxon>Fungi</taxon>
        <taxon>Fungi incertae sedis</taxon>
        <taxon>Mucoromycota</taxon>
        <taxon>Mucoromycotina</taxon>
        <taxon>Mucoromycetes</taxon>
        <taxon>Mucorales</taxon>
        <taxon>Mucorineae</taxon>
        <taxon>Mucoraceae</taxon>
        <taxon>Thamnidium</taxon>
    </lineage>
</organism>
<evidence type="ECO:0000256" key="5">
    <source>
        <dbReference type="ARBA" id="ARBA00023242"/>
    </source>
</evidence>
<comment type="subcellular location">
    <subcellularLocation>
        <location evidence="1">Nucleus</location>
    </subcellularLocation>
</comment>
<keyword evidence="3 6" id="KW-0863">Zinc-finger</keyword>
<evidence type="ECO:0000256" key="2">
    <source>
        <dbReference type="ARBA" id="ARBA00022723"/>
    </source>
</evidence>
<feature type="transmembrane region" description="Helical" evidence="7">
    <location>
        <begin position="95"/>
        <end position="114"/>
    </location>
</feature>
<dbReference type="InterPro" id="IPR000679">
    <property type="entry name" value="Znf_GATA"/>
</dbReference>
<gene>
    <name evidence="9" type="ORF">INT48_002555</name>
</gene>
<dbReference type="Pfam" id="PF00320">
    <property type="entry name" value="GATA"/>
    <property type="match status" value="1"/>
</dbReference>
<evidence type="ECO:0000256" key="3">
    <source>
        <dbReference type="ARBA" id="ARBA00022771"/>
    </source>
</evidence>
<dbReference type="InterPro" id="IPR039355">
    <property type="entry name" value="Transcription_factor_GATA"/>
</dbReference>
<dbReference type="SMART" id="SM00401">
    <property type="entry name" value="ZnF_GATA"/>
    <property type="match status" value="1"/>
</dbReference>
<protein>
    <recommendedName>
        <fullName evidence="8">GATA-type domain-containing protein</fullName>
    </recommendedName>
</protein>
<evidence type="ECO:0000313" key="10">
    <source>
        <dbReference type="Proteomes" id="UP000613177"/>
    </source>
</evidence>
<evidence type="ECO:0000256" key="1">
    <source>
        <dbReference type="ARBA" id="ARBA00004123"/>
    </source>
</evidence>
<dbReference type="Proteomes" id="UP000613177">
    <property type="component" value="Unassembled WGS sequence"/>
</dbReference>
<feature type="domain" description="GATA-type" evidence="8">
    <location>
        <begin position="481"/>
        <end position="542"/>
    </location>
</feature>
<evidence type="ECO:0000313" key="9">
    <source>
        <dbReference type="EMBL" id="KAG2237993.1"/>
    </source>
</evidence>
<dbReference type="PROSITE" id="PS00344">
    <property type="entry name" value="GATA_ZN_FINGER_1"/>
    <property type="match status" value="1"/>
</dbReference>
<dbReference type="GO" id="GO:0005634">
    <property type="term" value="C:nucleus"/>
    <property type="evidence" value="ECO:0007669"/>
    <property type="project" value="UniProtKB-SubCell"/>
</dbReference>
<dbReference type="GO" id="GO:0045944">
    <property type="term" value="P:positive regulation of transcription by RNA polymerase II"/>
    <property type="evidence" value="ECO:0007669"/>
    <property type="project" value="TreeGrafter"/>
</dbReference>
<dbReference type="GO" id="GO:0000981">
    <property type="term" value="F:DNA-binding transcription factor activity, RNA polymerase II-specific"/>
    <property type="evidence" value="ECO:0007669"/>
    <property type="project" value="TreeGrafter"/>
</dbReference>
<dbReference type="GO" id="GO:0045165">
    <property type="term" value="P:cell fate commitment"/>
    <property type="evidence" value="ECO:0007669"/>
    <property type="project" value="TreeGrafter"/>
</dbReference>
<dbReference type="SUPFAM" id="SSF57716">
    <property type="entry name" value="Glucocorticoid receptor-like (DNA-binding domain)"/>
    <property type="match status" value="1"/>
</dbReference>
<dbReference type="PROSITE" id="PS50114">
    <property type="entry name" value="GATA_ZN_FINGER_2"/>
    <property type="match status" value="1"/>
</dbReference>
<evidence type="ECO:0000256" key="4">
    <source>
        <dbReference type="ARBA" id="ARBA00022833"/>
    </source>
</evidence>
<evidence type="ECO:0000256" key="6">
    <source>
        <dbReference type="PROSITE-ProRule" id="PRU00094"/>
    </source>
</evidence>
<proteinExistence type="predicted"/>
<keyword evidence="7" id="KW-0812">Transmembrane</keyword>
<keyword evidence="7" id="KW-1133">Transmembrane helix</keyword>
<dbReference type="PANTHER" id="PTHR10071:SF281">
    <property type="entry name" value="BOX A-BINDING FACTOR-RELATED"/>
    <property type="match status" value="1"/>
</dbReference>
<feature type="transmembrane region" description="Helical" evidence="7">
    <location>
        <begin position="38"/>
        <end position="56"/>
    </location>
</feature>
<comment type="caution">
    <text evidence="9">The sequence shown here is derived from an EMBL/GenBank/DDBJ whole genome shotgun (WGS) entry which is preliminary data.</text>
</comment>